<protein>
    <submittedName>
        <fullName evidence="1">Uncharacterized protein</fullName>
    </submittedName>
</protein>
<reference evidence="1 2" key="1">
    <citation type="submission" date="2019-04" db="EMBL/GenBank/DDBJ databases">
        <title>Novel bacteriophages capable of disrupting biofilms from clinical strains of Aeromonas hydrophila with intrinsic antibiotic resistance.</title>
        <authorList>
            <person name="Kabwe M."/>
            <person name="Brown T.L."/>
            <person name="Speirs L."/>
            <person name="Ku H."/>
            <person name="Leach M."/>
            <person name="Chan H.T."/>
            <person name="Petrovski S."/>
            <person name="Lock P."/>
            <person name="Tucci J."/>
        </authorList>
    </citation>
    <scope>NUCLEOTIDE SEQUENCE [LARGE SCALE GENOMIC DNA]</scope>
</reference>
<name>A0A514A134_9CAUD</name>
<dbReference type="Proteomes" id="UP000320778">
    <property type="component" value="Segment"/>
</dbReference>
<accession>A0A514A134</accession>
<sequence>MMQYIRPKIPILLRLNLIRKGLSTSYSPILVPSFIGIRYLPVTEEYRVRCPVEPPI</sequence>
<gene>
    <name evidence="1" type="ORF">LAh9_105</name>
</gene>
<proteinExistence type="predicted"/>
<evidence type="ECO:0000313" key="2">
    <source>
        <dbReference type="Proteomes" id="UP000320778"/>
    </source>
</evidence>
<dbReference type="EMBL" id="MK838115">
    <property type="protein sequence ID" value="QDH46989.1"/>
    <property type="molecule type" value="Genomic_DNA"/>
</dbReference>
<evidence type="ECO:0000313" key="1">
    <source>
        <dbReference type="EMBL" id="QDH46989.1"/>
    </source>
</evidence>
<organism evidence="1 2">
    <name type="scientific">Aeromonas phage LAh_9</name>
    <dbReference type="NCBI Taxonomy" id="2591033"/>
    <lineage>
        <taxon>Viruses</taxon>
        <taxon>Duplodnaviria</taxon>
        <taxon>Heunggongvirae</taxon>
        <taxon>Uroviricota</taxon>
        <taxon>Caudoviricetes</taxon>
        <taxon>Grimontviridae</taxon>
        <taxon>Lahexavirus</taxon>
        <taxon>Lahexavirus LAh9</taxon>
    </lineage>
</organism>
<keyword evidence="2" id="KW-1185">Reference proteome</keyword>